<dbReference type="GO" id="GO:0045881">
    <property type="term" value="P:positive regulation of sporulation resulting in formation of a cellular spore"/>
    <property type="evidence" value="ECO:0007669"/>
    <property type="project" value="TreeGrafter"/>
</dbReference>
<dbReference type="PANTHER" id="PTHR33375">
    <property type="entry name" value="CHROMOSOME-PARTITIONING PROTEIN PARB-RELATED"/>
    <property type="match status" value="1"/>
</dbReference>
<dbReference type="GO" id="GO:0005694">
    <property type="term" value="C:chromosome"/>
    <property type="evidence" value="ECO:0007669"/>
    <property type="project" value="TreeGrafter"/>
</dbReference>
<dbReference type="EMBL" id="DSZN01000015">
    <property type="protein sequence ID" value="HGQ84985.1"/>
    <property type="molecule type" value="Genomic_DNA"/>
</dbReference>
<reference evidence="2" key="1">
    <citation type="journal article" date="2020" name="mSystems">
        <title>Genome- and Community-Level Interaction Insights into Carbon Utilization and Element Cycling Functions of Hydrothermarchaeota in Hydrothermal Sediment.</title>
        <authorList>
            <person name="Zhou Z."/>
            <person name="Liu Y."/>
            <person name="Xu W."/>
            <person name="Pan J."/>
            <person name="Luo Z.H."/>
            <person name="Li M."/>
        </authorList>
    </citation>
    <scope>NUCLEOTIDE SEQUENCE [LARGE SCALE GENOMIC DNA]</scope>
    <source>
        <strain evidence="2">SpSt-6</strain>
    </source>
</reference>
<dbReference type="Gene3D" id="3.90.1530.30">
    <property type="match status" value="1"/>
</dbReference>
<comment type="caution">
    <text evidence="2">The sequence shown here is derived from an EMBL/GenBank/DDBJ whole genome shotgun (WGS) entry which is preliminary data.</text>
</comment>
<dbReference type="SMART" id="SM00470">
    <property type="entry name" value="ParB"/>
    <property type="match status" value="1"/>
</dbReference>
<dbReference type="Gene3D" id="1.10.10.2830">
    <property type="match status" value="1"/>
</dbReference>
<feature type="domain" description="ParB-like N-terminal" evidence="1">
    <location>
        <begin position="6"/>
        <end position="97"/>
    </location>
</feature>
<evidence type="ECO:0000259" key="1">
    <source>
        <dbReference type="SMART" id="SM00470"/>
    </source>
</evidence>
<evidence type="ECO:0000313" key="2">
    <source>
        <dbReference type="EMBL" id="HGQ84985.1"/>
    </source>
</evidence>
<sequence length="311" mass="37373">MPFKYTTLSIENIDFQNRTYLFSYPKRGELLKNSIKSVGLLQPPILFLEKKHSKFKIICGEGRIIACRDLGIYEIPAFIEENYSSKELFLLSLESNLFRTLNIVEKAEVIGKALNFFSIEEVINLLLPKLNLNPSYYWVEYLSAIYSLDEPFKTLIVEEKLNPKVAVELVDLSSKEREEFLEILKKLNLSFSEQKEVLEKLLDYKKRKDLPSLLPEKLKEILKEEDFNKRKREFFKILKELYYSFYFHKWIKISPLVEKFRKKNIYLNFPPYFEKKEMEIQFKNVSFEDFKEKLEFIEKNKEEIKKIWEEL</sequence>
<name>A0A7C4NV66_9BACT</name>
<proteinExistence type="predicted"/>
<dbReference type="PANTHER" id="PTHR33375:SF1">
    <property type="entry name" value="CHROMOSOME-PARTITIONING PROTEIN PARB-RELATED"/>
    <property type="match status" value="1"/>
</dbReference>
<dbReference type="SUPFAM" id="SSF110849">
    <property type="entry name" value="ParB/Sulfiredoxin"/>
    <property type="match status" value="1"/>
</dbReference>
<gene>
    <name evidence="2" type="ORF">ENT66_00885</name>
</gene>
<dbReference type="GO" id="GO:0007059">
    <property type="term" value="P:chromosome segregation"/>
    <property type="evidence" value="ECO:0007669"/>
    <property type="project" value="TreeGrafter"/>
</dbReference>
<organism evidence="2">
    <name type="scientific">Thermodesulfobacterium geofontis</name>
    <dbReference type="NCBI Taxonomy" id="1295609"/>
    <lineage>
        <taxon>Bacteria</taxon>
        <taxon>Pseudomonadati</taxon>
        <taxon>Thermodesulfobacteriota</taxon>
        <taxon>Thermodesulfobacteria</taxon>
        <taxon>Thermodesulfobacteriales</taxon>
        <taxon>Thermodesulfobacteriaceae</taxon>
        <taxon>Thermodesulfobacterium</taxon>
    </lineage>
</organism>
<dbReference type="InterPro" id="IPR050336">
    <property type="entry name" value="Chromosome_partition/occlusion"/>
</dbReference>
<protein>
    <recommendedName>
        <fullName evidence="1">ParB-like N-terminal domain-containing protein</fullName>
    </recommendedName>
</protein>
<accession>A0A7C4NV66</accession>
<dbReference type="Pfam" id="PF02195">
    <property type="entry name" value="ParB_N"/>
    <property type="match status" value="1"/>
</dbReference>
<dbReference type="InterPro" id="IPR003115">
    <property type="entry name" value="ParB_N"/>
</dbReference>
<dbReference type="InterPro" id="IPR036086">
    <property type="entry name" value="ParB/Sulfiredoxin_sf"/>
</dbReference>
<dbReference type="AlphaFoldDB" id="A0A7C4NV66"/>